<dbReference type="EMBL" id="PCVI01000060">
    <property type="protein sequence ID" value="PIQ69833.1"/>
    <property type="molecule type" value="Genomic_DNA"/>
</dbReference>
<dbReference type="AlphaFoldDB" id="A0A2H0KGW8"/>
<evidence type="ECO:0000313" key="3">
    <source>
        <dbReference type="Proteomes" id="UP000231371"/>
    </source>
</evidence>
<keyword evidence="1" id="KW-0812">Transmembrane</keyword>
<feature type="transmembrane region" description="Helical" evidence="1">
    <location>
        <begin position="39"/>
        <end position="57"/>
    </location>
</feature>
<feature type="transmembrane region" description="Helical" evidence="1">
    <location>
        <begin position="14"/>
        <end position="33"/>
    </location>
</feature>
<sequence length="79" mass="9111">MELKNALTSTCDEWNLAFLILVLSIFPLGLYFSTWYYCFAFVFFTFYIPVPLFRVVLPQPGLTFSSRDQAVLVKRAGCL</sequence>
<dbReference type="Proteomes" id="UP000231371">
    <property type="component" value="Unassembled WGS sequence"/>
</dbReference>
<keyword evidence="1" id="KW-0472">Membrane</keyword>
<comment type="caution">
    <text evidence="2">The sequence shown here is derived from an EMBL/GenBank/DDBJ whole genome shotgun (WGS) entry which is preliminary data.</text>
</comment>
<protein>
    <submittedName>
        <fullName evidence="2">Uncharacterized protein</fullName>
    </submittedName>
</protein>
<accession>A0A2H0KGW8</accession>
<reference evidence="2 3" key="1">
    <citation type="submission" date="2017-09" db="EMBL/GenBank/DDBJ databases">
        <title>Depth-based differentiation of microbial function through sediment-hosted aquifers and enrichment of novel symbionts in the deep terrestrial subsurface.</title>
        <authorList>
            <person name="Probst A.J."/>
            <person name="Ladd B."/>
            <person name="Jarett J.K."/>
            <person name="Geller-Mcgrath D.E."/>
            <person name="Sieber C.M."/>
            <person name="Emerson J.B."/>
            <person name="Anantharaman K."/>
            <person name="Thomas B.C."/>
            <person name="Malmstrom R."/>
            <person name="Stieglmeier M."/>
            <person name="Klingl A."/>
            <person name="Woyke T."/>
            <person name="Ryan C.M."/>
            <person name="Banfield J.F."/>
        </authorList>
    </citation>
    <scope>NUCLEOTIDE SEQUENCE [LARGE SCALE GENOMIC DNA]</scope>
    <source>
        <strain evidence="2">CG11_big_fil_rev_8_21_14_0_20_40_12</strain>
    </source>
</reference>
<name>A0A2H0KGW8_9BACT</name>
<gene>
    <name evidence="2" type="ORF">COV89_03730</name>
</gene>
<organism evidence="2 3">
    <name type="scientific">Candidatus Shapirobacteria bacterium CG11_big_fil_rev_8_21_14_0_20_40_12</name>
    <dbReference type="NCBI Taxonomy" id="1974889"/>
    <lineage>
        <taxon>Bacteria</taxon>
        <taxon>Candidatus Shapironibacteriota</taxon>
    </lineage>
</organism>
<keyword evidence="1" id="KW-1133">Transmembrane helix</keyword>
<evidence type="ECO:0000256" key="1">
    <source>
        <dbReference type="SAM" id="Phobius"/>
    </source>
</evidence>
<evidence type="ECO:0000313" key="2">
    <source>
        <dbReference type="EMBL" id="PIQ69833.1"/>
    </source>
</evidence>
<proteinExistence type="predicted"/>